<evidence type="ECO:0000313" key="9">
    <source>
        <dbReference type="Proteomes" id="UP001138768"/>
    </source>
</evidence>
<feature type="domain" description="HAMP" evidence="7">
    <location>
        <begin position="85"/>
        <end position="137"/>
    </location>
</feature>
<reference evidence="8 9" key="1">
    <citation type="journal article" date="2020" name="Microorganisms">
        <title>Osmotic Adaptation and Compatible Solute Biosynthesis of Phototrophic Bacteria as Revealed from Genome Analyses.</title>
        <authorList>
            <person name="Imhoff J.F."/>
            <person name="Rahn T."/>
            <person name="Kunzel S."/>
            <person name="Keller A."/>
            <person name="Neulinger S.C."/>
        </authorList>
    </citation>
    <scope>NUCLEOTIDE SEQUENCE [LARGE SCALE GENOMIC DNA]</scope>
    <source>
        <strain evidence="8 9">DSM 25653</strain>
    </source>
</reference>
<dbReference type="InterPro" id="IPR003660">
    <property type="entry name" value="HAMP_dom"/>
</dbReference>
<evidence type="ECO:0000256" key="3">
    <source>
        <dbReference type="PROSITE-ProRule" id="PRU00284"/>
    </source>
</evidence>
<dbReference type="InterPro" id="IPR051310">
    <property type="entry name" value="MCP_chemotaxis"/>
</dbReference>
<evidence type="ECO:0000259" key="6">
    <source>
        <dbReference type="PROSITE" id="PS50111"/>
    </source>
</evidence>
<name>A0A9X0WDQ3_9GAMM</name>
<feature type="transmembrane region" description="Helical" evidence="5">
    <location>
        <begin position="61"/>
        <end position="84"/>
    </location>
</feature>
<dbReference type="Pfam" id="PF00015">
    <property type="entry name" value="MCPsignal"/>
    <property type="match status" value="1"/>
</dbReference>
<dbReference type="PROSITE" id="PS50111">
    <property type="entry name" value="CHEMOTAXIS_TRANSDUC_2"/>
    <property type="match status" value="1"/>
</dbReference>
<evidence type="ECO:0000256" key="2">
    <source>
        <dbReference type="ARBA" id="ARBA00029447"/>
    </source>
</evidence>
<evidence type="ECO:0008006" key="10">
    <source>
        <dbReference type="Google" id="ProtNLM"/>
    </source>
</evidence>
<keyword evidence="5" id="KW-0812">Transmembrane</keyword>
<accession>A0A9X0WDQ3</accession>
<dbReference type="SUPFAM" id="SSF58104">
    <property type="entry name" value="Methyl-accepting chemotaxis protein (MCP) signaling domain"/>
    <property type="match status" value="1"/>
</dbReference>
<evidence type="ECO:0000256" key="4">
    <source>
        <dbReference type="SAM" id="Coils"/>
    </source>
</evidence>
<dbReference type="SMART" id="SM00283">
    <property type="entry name" value="MA"/>
    <property type="match status" value="1"/>
</dbReference>
<evidence type="ECO:0000256" key="5">
    <source>
        <dbReference type="SAM" id="Phobius"/>
    </source>
</evidence>
<dbReference type="CDD" id="cd06225">
    <property type="entry name" value="HAMP"/>
    <property type="match status" value="1"/>
</dbReference>
<keyword evidence="3" id="KW-0807">Transducer</keyword>
<keyword evidence="1" id="KW-0488">Methylation</keyword>
<comment type="similarity">
    <text evidence="2">Belongs to the methyl-accepting chemotaxis (MCP) protein family.</text>
</comment>
<dbReference type="GO" id="GO:0006935">
    <property type="term" value="P:chemotaxis"/>
    <property type="evidence" value="ECO:0007669"/>
    <property type="project" value="TreeGrafter"/>
</dbReference>
<dbReference type="Gene3D" id="1.10.287.950">
    <property type="entry name" value="Methyl-accepting chemotaxis protein"/>
    <property type="match status" value="1"/>
</dbReference>
<evidence type="ECO:0000256" key="1">
    <source>
        <dbReference type="ARBA" id="ARBA00022481"/>
    </source>
</evidence>
<dbReference type="PROSITE" id="PS50885">
    <property type="entry name" value="HAMP"/>
    <property type="match status" value="1"/>
</dbReference>
<evidence type="ECO:0000313" key="8">
    <source>
        <dbReference type="EMBL" id="MBK1621517.1"/>
    </source>
</evidence>
<dbReference type="InterPro" id="IPR004089">
    <property type="entry name" value="MCPsignal_dom"/>
</dbReference>
<dbReference type="PANTHER" id="PTHR43531:SF14">
    <property type="entry name" value="METHYL-ACCEPTING CHEMOTAXIS PROTEIN I-RELATED"/>
    <property type="match status" value="1"/>
</dbReference>
<dbReference type="AlphaFoldDB" id="A0A9X0WDQ3"/>
<dbReference type="GO" id="GO:0005886">
    <property type="term" value="C:plasma membrane"/>
    <property type="evidence" value="ECO:0007669"/>
    <property type="project" value="TreeGrafter"/>
</dbReference>
<keyword evidence="5" id="KW-1133">Transmembrane helix</keyword>
<keyword evidence="5" id="KW-0472">Membrane</keyword>
<feature type="coiled-coil region" evidence="4">
    <location>
        <begin position="342"/>
        <end position="380"/>
    </location>
</feature>
<proteinExistence type="inferred from homology"/>
<evidence type="ECO:0000259" key="7">
    <source>
        <dbReference type="PROSITE" id="PS50885"/>
    </source>
</evidence>
<dbReference type="Pfam" id="PF00672">
    <property type="entry name" value="HAMP"/>
    <property type="match status" value="1"/>
</dbReference>
<dbReference type="EMBL" id="NRRY01000080">
    <property type="protein sequence ID" value="MBK1621517.1"/>
    <property type="molecule type" value="Genomic_DNA"/>
</dbReference>
<gene>
    <name evidence="8" type="ORF">CKO42_24515</name>
</gene>
<dbReference type="PANTHER" id="PTHR43531">
    <property type="entry name" value="PROTEIN ICFG"/>
    <property type="match status" value="1"/>
</dbReference>
<comment type="caution">
    <text evidence="8">The sequence shown here is derived from an EMBL/GenBank/DDBJ whole genome shotgun (WGS) entry which is preliminary data.</text>
</comment>
<dbReference type="GO" id="GO:0007165">
    <property type="term" value="P:signal transduction"/>
    <property type="evidence" value="ECO:0007669"/>
    <property type="project" value="UniProtKB-KW"/>
</dbReference>
<keyword evidence="4" id="KW-0175">Coiled coil</keyword>
<protein>
    <recommendedName>
        <fullName evidence="10">HAMP domain-containing protein</fullName>
    </recommendedName>
</protein>
<dbReference type="GO" id="GO:0004888">
    <property type="term" value="F:transmembrane signaling receptor activity"/>
    <property type="evidence" value="ECO:0007669"/>
    <property type="project" value="TreeGrafter"/>
</dbReference>
<keyword evidence="9" id="KW-1185">Reference proteome</keyword>
<dbReference type="SMART" id="SM00304">
    <property type="entry name" value="HAMP"/>
    <property type="match status" value="2"/>
</dbReference>
<feature type="domain" description="Methyl-accepting transducer" evidence="6">
    <location>
        <begin position="142"/>
        <end position="371"/>
    </location>
</feature>
<dbReference type="Proteomes" id="UP001138768">
    <property type="component" value="Unassembled WGS sequence"/>
</dbReference>
<organism evidence="8 9">
    <name type="scientific">Lamprobacter modestohalophilus</name>
    <dbReference type="NCBI Taxonomy" id="1064514"/>
    <lineage>
        <taxon>Bacteria</taxon>
        <taxon>Pseudomonadati</taxon>
        <taxon>Pseudomonadota</taxon>
        <taxon>Gammaproteobacteria</taxon>
        <taxon>Chromatiales</taxon>
        <taxon>Chromatiaceae</taxon>
        <taxon>Lamprobacter</taxon>
    </lineage>
</organism>
<sequence>MSMRTSWALVLGAFLLLITVLSVLGFFVLAQAESTIGLLAPQSGAAGTQLLQDFSALADHAHLIIICVLVIALLTAAVVFWGVIANVLQPLQKVVASFDAMAYGDLSVPLERFGRNELGQLSAAVKALQQRLSRTVALVRMSSDAVHRGAQHIASGNNDFSVRTQEQVAKLKKTASQIATLSATVRQHAEQARRARHVTESAARTACTGHETVGDLGATMGEISQGVQRMTEVVELIDKVASQANRIALLASVEAAQAGESGHGFGMIAREVRDLSKRSADATQVIRSLIEASVTGVNTGLAQADQAMQSIDAIVLAVNQVNSLMDGITSGSRDQSQGIEQINRAIAQMDQVTQRNADLVRQDAKAADQVEAEAARLRKAVSVFKLAPEVEQRFTANRYDAAAEWMQTLTPEDLAQAGRTKGKRRRAA</sequence>